<evidence type="ECO:0000256" key="2">
    <source>
        <dbReference type="SAM" id="SignalP"/>
    </source>
</evidence>
<dbReference type="EMBL" id="JBHUFF010000013">
    <property type="protein sequence ID" value="MFD1799405.1"/>
    <property type="molecule type" value="Genomic_DNA"/>
</dbReference>
<evidence type="ECO:0000313" key="3">
    <source>
        <dbReference type="EMBL" id="MFD1799405.1"/>
    </source>
</evidence>
<accession>A0ABW4NN45</accession>
<dbReference type="Proteomes" id="UP001597285">
    <property type="component" value="Unassembled WGS sequence"/>
</dbReference>
<reference evidence="4" key="1">
    <citation type="journal article" date="2019" name="Int. J. Syst. Evol. Microbiol.">
        <title>The Global Catalogue of Microorganisms (GCM) 10K type strain sequencing project: providing services to taxonomists for standard genome sequencing and annotation.</title>
        <authorList>
            <consortium name="The Broad Institute Genomics Platform"/>
            <consortium name="The Broad Institute Genome Sequencing Center for Infectious Disease"/>
            <person name="Wu L."/>
            <person name="Ma J."/>
        </authorList>
    </citation>
    <scope>NUCLEOTIDE SEQUENCE [LARGE SCALE GENOMIC DNA]</scope>
    <source>
        <strain evidence="4">KCTC 42143</strain>
    </source>
</reference>
<name>A0ABW4NN45_9LACT</name>
<proteinExistence type="predicted"/>
<evidence type="ECO:0000256" key="1">
    <source>
        <dbReference type="SAM" id="MobiDB-lite"/>
    </source>
</evidence>
<evidence type="ECO:0000313" key="4">
    <source>
        <dbReference type="Proteomes" id="UP001597285"/>
    </source>
</evidence>
<keyword evidence="2" id="KW-0732">Signal</keyword>
<evidence type="ECO:0008006" key="5">
    <source>
        <dbReference type="Google" id="ProtNLM"/>
    </source>
</evidence>
<organism evidence="3 4">
    <name type="scientific">Carnobacterium antarcticum</name>
    <dbReference type="NCBI Taxonomy" id="2126436"/>
    <lineage>
        <taxon>Bacteria</taxon>
        <taxon>Bacillati</taxon>
        <taxon>Bacillota</taxon>
        <taxon>Bacilli</taxon>
        <taxon>Lactobacillales</taxon>
        <taxon>Carnobacteriaceae</taxon>
        <taxon>Carnobacterium</taxon>
    </lineage>
</organism>
<gene>
    <name evidence="3" type="ORF">ACFSBK_06015</name>
</gene>
<keyword evidence="4" id="KW-1185">Reference proteome</keyword>
<dbReference type="PROSITE" id="PS51257">
    <property type="entry name" value="PROKAR_LIPOPROTEIN"/>
    <property type="match status" value="1"/>
</dbReference>
<feature type="signal peptide" evidence="2">
    <location>
        <begin position="1"/>
        <end position="21"/>
    </location>
</feature>
<dbReference type="RefSeq" id="WP_058918401.1">
    <property type="nucleotide sequence ID" value="NZ_JBHSQC010000025.1"/>
</dbReference>
<sequence length="220" mass="24267">MMKFKLLAVVGLCGFILGACGVDNTENKAQETSRAALVEKDSSKESEPKKDSKLVEKGELLEAGQYKNDNDLGKLELIKIASPGNQVEVAPNVFVTFGNVKIINFVDIPESFQETANAWYGFEGNQGYDLQFDYTVENKNDFKIDNAAVGKVILSDGEQIERFMYSDETLQLEAGSKASNQLGHVAIPHSDISSVKFYIDPVDFDTYDSLGSQPVEVKFD</sequence>
<comment type="caution">
    <text evidence="3">The sequence shown here is derived from an EMBL/GenBank/DDBJ whole genome shotgun (WGS) entry which is preliminary data.</text>
</comment>
<protein>
    <recommendedName>
        <fullName evidence="5">DUF4352 domain-containing protein</fullName>
    </recommendedName>
</protein>
<feature type="region of interest" description="Disordered" evidence="1">
    <location>
        <begin position="33"/>
        <end position="53"/>
    </location>
</feature>
<feature type="chain" id="PRO_5046087098" description="DUF4352 domain-containing protein" evidence="2">
    <location>
        <begin position="22"/>
        <end position="220"/>
    </location>
</feature>